<dbReference type="InterPro" id="IPR053141">
    <property type="entry name" value="Mycobact_SerProt_Inhib_Rv3364c"/>
</dbReference>
<dbReference type="Proteomes" id="UP000487268">
    <property type="component" value="Unassembled WGS sequence"/>
</dbReference>
<dbReference type="EMBL" id="WEGH01000001">
    <property type="protein sequence ID" value="MQY03168.1"/>
    <property type="molecule type" value="Genomic_DNA"/>
</dbReference>
<dbReference type="SUPFAM" id="SSF103196">
    <property type="entry name" value="Roadblock/LC7 domain"/>
    <property type="match status" value="1"/>
</dbReference>
<dbReference type="Gene3D" id="3.30.450.30">
    <property type="entry name" value="Dynein light chain 2a, cytoplasmic"/>
    <property type="match status" value="1"/>
</dbReference>
<dbReference type="Pfam" id="PF03259">
    <property type="entry name" value="Robl_LC7"/>
    <property type="match status" value="1"/>
</dbReference>
<feature type="domain" description="Roadblock/LAMTOR2" evidence="1">
    <location>
        <begin position="10"/>
        <end position="100"/>
    </location>
</feature>
<dbReference type="OrthoDB" id="3481319at2"/>
<organism evidence="2 3">
    <name type="scientific">Actinomadura macrotermitis</name>
    <dbReference type="NCBI Taxonomy" id="2585200"/>
    <lineage>
        <taxon>Bacteria</taxon>
        <taxon>Bacillati</taxon>
        <taxon>Actinomycetota</taxon>
        <taxon>Actinomycetes</taxon>
        <taxon>Streptosporangiales</taxon>
        <taxon>Thermomonosporaceae</taxon>
        <taxon>Actinomadura</taxon>
    </lineage>
</organism>
<sequence length="122" mass="12583">MTETRTAGEVERLLDGMAERVDSVDGAIVLSREGIVVASTAALAQEAAERLSALVSGVQGLARGACHRFGGGEVLQSVIELDTVLLFMVPAGEETIAVLSRADGDAGTIAYELAQLAERLAG</sequence>
<dbReference type="InterPro" id="IPR004942">
    <property type="entry name" value="Roadblock/LAMTOR2_dom"/>
</dbReference>
<protein>
    <submittedName>
        <fullName evidence="2">Serine protease inhibitor</fullName>
    </submittedName>
</protein>
<proteinExistence type="predicted"/>
<name>A0A7K0BPQ7_9ACTN</name>
<dbReference type="PANTHER" id="PTHR36222:SF1">
    <property type="entry name" value="SERINE PROTEASE INHIBITOR RV3364C"/>
    <property type="match status" value="1"/>
</dbReference>
<keyword evidence="3" id="KW-1185">Reference proteome</keyword>
<dbReference type="SMART" id="SM00960">
    <property type="entry name" value="Robl_LC7"/>
    <property type="match status" value="1"/>
</dbReference>
<gene>
    <name evidence="2" type="ORF">ACRB68_12090</name>
</gene>
<evidence type="ECO:0000259" key="1">
    <source>
        <dbReference type="SMART" id="SM00960"/>
    </source>
</evidence>
<dbReference type="PANTHER" id="PTHR36222">
    <property type="entry name" value="SERINE PROTEASE INHIBITOR RV3364C"/>
    <property type="match status" value="1"/>
</dbReference>
<reference evidence="2 3" key="1">
    <citation type="submission" date="2019-10" db="EMBL/GenBank/DDBJ databases">
        <title>Actinomadura rubteroloni sp. nov. and Actinomadura macrotermitis sp. nov., isolated from the gut of fungus growing-termite Macrotermes natalensis.</title>
        <authorList>
            <person name="Benndorf R."/>
            <person name="Martin K."/>
            <person name="Kuefner M."/>
            <person name="De Beer W."/>
            <person name="Kaster A.-K."/>
            <person name="Vollmers J."/>
            <person name="Poulsen M."/>
            <person name="Beemelmanns C."/>
        </authorList>
    </citation>
    <scope>NUCLEOTIDE SEQUENCE [LARGE SCALE GENOMIC DNA]</scope>
    <source>
        <strain evidence="2 3">RB68</strain>
    </source>
</reference>
<comment type="caution">
    <text evidence="2">The sequence shown here is derived from an EMBL/GenBank/DDBJ whole genome shotgun (WGS) entry which is preliminary data.</text>
</comment>
<dbReference type="RefSeq" id="WP_153531168.1">
    <property type="nucleotide sequence ID" value="NZ_WEGH01000001.1"/>
</dbReference>
<evidence type="ECO:0000313" key="3">
    <source>
        <dbReference type="Proteomes" id="UP000487268"/>
    </source>
</evidence>
<evidence type="ECO:0000313" key="2">
    <source>
        <dbReference type="EMBL" id="MQY03168.1"/>
    </source>
</evidence>
<accession>A0A7K0BPQ7</accession>
<dbReference type="AlphaFoldDB" id="A0A7K0BPQ7"/>